<proteinExistence type="predicted"/>
<evidence type="ECO:0000313" key="3">
    <source>
        <dbReference type="Proteomes" id="UP000054024"/>
    </source>
</evidence>
<dbReference type="EMBL" id="LMWJ01000003">
    <property type="protein sequence ID" value="KUM80290.1"/>
    <property type="molecule type" value="Genomic_DNA"/>
</dbReference>
<gene>
    <name evidence="2" type="ORF">AQI70_04240</name>
</gene>
<feature type="transmembrane region" description="Helical" evidence="1">
    <location>
        <begin position="140"/>
        <end position="160"/>
    </location>
</feature>
<keyword evidence="1" id="KW-0812">Transmembrane</keyword>
<feature type="transmembrane region" description="Helical" evidence="1">
    <location>
        <begin position="21"/>
        <end position="39"/>
    </location>
</feature>
<feature type="transmembrane region" description="Helical" evidence="1">
    <location>
        <begin position="69"/>
        <end position="94"/>
    </location>
</feature>
<keyword evidence="1" id="KW-1133">Transmembrane helix</keyword>
<evidence type="ECO:0000256" key="1">
    <source>
        <dbReference type="SAM" id="Phobius"/>
    </source>
</evidence>
<keyword evidence="1" id="KW-0472">Membrane</keyword>
<evidence type="ECO:0000313" key="2">
    <source>
        <dbReference type="EMBL" id="KUM80290.1"/>
    </source>
</evidence>
<dbReference type="OrthoDB" id="4350047at2"/>
<organism evidence="2 3">
    <name type="scientific">Streptomyces curacoi</name>
    <dbReference type="NCBI Taxonomy" id="146536"/>
    <lineage>
        <taxon>Bacteria</taxon>
        <taxon>Bacillati</taxon>
        <taxon>Actinomycetota</taxon>
        <taxon>Actinomycetes</taxon>
        <taxon>Kitasatosporales</taxon>
        <taxon>Streptomycetaceae</taxon>
        <taxon>Streptomyces</taxon>
    </lineage>
</organism>
<dbReference type="Proteomes" id="UP000054024">
    <property type="component" value="Unassembled WGS sequence"/>
</dbReference>
<name>A0A117PIJ1_9ACTN</name>
<keyword evidence="3" id="KW-1185">Reference proteome</keyword>
<sequence>MMTAEPPGQPVSARVRRIAEALGPTTLATALLIYFGYVATRARYDYFGVHVDMTGRSNQGLMLDGMEVVFVPAAMIFLGVLALAAIHVLVSWVLSRDAGDNTSAAAFLAYGFALVGLLLIGEALIGMFVHSSETSVRFGIVPLALAFGPAAVAYGVWIYGRQRGRPLLSQHMARNAVMCVLALAVAGLFWASTQLAWAYGRGRGEEDVTALQRRPEVVVDTKEPLEGLPTGVTATPLGKPGESGRVYRHRYRGFRLLLASGGRLFLVTPQWQLGRDQTIVLPYADDIRVQLVPQR</sequence>
<protein>
    <submittedName>
        <fullName evidence="2">Uncharacterized protein</fullName>
    </submittedName>
</protein>
<dbReference type="STRING" id="146536.AQI70_04240"/>
<feature type="transmembrane region" description="Helical" evidence="1">
    <location>
        <begin position="106"/>
        <end position="128"/>
    </location>
</feature>
<dbReference type="AlphaFoldDB" id="A0A117PIJ1"/>
<feature type="transmembrane region" description="Helical" evidence="1">
    <location>
        <begin position="172"/>
        <end position="191"/>
    </location>
</feature>
<accession>A0A117PIJ1</accession>
<comment type="caution">
    <text evidence="2">The sequence shown here is derived from an EMBL/GenBank/DDBJ whole genome shotgun (WGS) entry which is preliminary data.</text>
</comment>
<reference evidence="2 3" key="1">
    <citation type="submission" date="2015-10" db="EMBL/GenBank/DDBJ databases">
        <title>Draft genome sequence of Streptomyces curacoi DSM 40107, type strain for the species Streptomyces curacoi.</title>
        <authorList>
            <person name="Ruckert C."/>
            <person name="Winkler A."/>
            <person name="Kalinowski J."/>
            <person name="Kampfer P."/>
            <person name="Glaeser S."/>
        </authorList>
    </citation>
    <scope>NUCLEOTIDE SEQUENCE [LARGE SCALE GENOMIC DNA]</scope>
    <source>
        <strain evidence="2 3">DSM 40107</strain>
    </source>
</reference>